<proteinExistence type="predicted"/>
<evidence type="ECO:0000259" key="3">
    <source>
        <dbReference type="Pfam" id="PF00497"/>
    </source>
</evidence>
<dbReference type="Proteomes" id="UP001180825">
    <property type="component" value="Unassembled WGS sequence"/>
</dbReference>
<feature type="chain" id="PRO_5047494049" evidence="2">
    <location>
        <begin position="19"/>
        <end position="359"/>
    </location>
</feature>
<evidence type="ECO:0000313" key="5">
    <source>
        <dbReference type="Proteomes" id="UP001180825"/>
    </source>
</evidence>
<reference evidence="4 5" key="1">
    <citation type="submission" date="2023-07" db="EMBL/GenBank/DDBJ databases">
        <title>Sorghum-associated microbial communities from plants grown in Nebraska, USA.</title>
        <authorList>
            <person name="Schachtman D."/>
        </authorList>
    </citation>
    <scope>NUCLEOTIDE SEQUENCE [LARGE SCALE GENOMIC DNA]</scope>
    <source>
        <strain evidence="4 5">BE316</strain>
    </source>
</reference>
<evidence type="ECO:0000256" key="2">
    <source>
        <dbReference type="SAM" id="SignalP"/>
    </source>
</evidence>
<gene>
    <name evidence="4" type="ORF">J2X21_001304</name>
</gene>
<feature type="signal peptide" evidence="2">
    <location>
        <begin position="1"/>
        <end position="18"/>
    </location>
</feature>
<feature type="domain" description="Solute-binding protein family 3/N-terminal" evidence="3">
    <location>
        <begin position="25"/>
        <end position="88"/>
    </location>
</feature>
<protein>
    <submittedName>
        <fullName evidence="4">ABC-type amino acid transport substrate-binding protein</fullName>
    </submittedName>
</protein>
<comment type="caution">
    <text evidence="4">The sequence shown here is derived from an EMBL/GenBank/DDBJ whole genome shotgun (WGS) entry which is preliminary data.</text>
</comment>
<accession>A0ABU2A820</accession>
<keyword evidence="5" id="KW-1185">Reference proteome</keyword>
<keyword evidence="1 2" id="KW-0732">Signal</keyword>
<dbReference type="EMBL" id="JAVDXV010000002">
    <property type="protein sequence ID" value="MDR7332178.1"/>
    <property type="molecule type" value="Genomic_DNA"/>
</dbReference>
<name>A0ABU2A820_9BURK</name>
<evidence type="ECO:0000313" key="4">
    <source>
        <dbReference type="EMBL" id="MDR7332178.1"/>
    </source>
</evidence>
<dbReference type="PANTHER" id="PTHR35936:SF6">
    <property type="entry name" value="AMINO ACID ABC TRANSPORTER SUBSTRATE-BINDING PAAT FAMILY PROTEIN"/>
    <property type="match status" value="1"/>
</dbReference>
<evidence type="ECO:0000256" key="1">
    <source>
        <dbReference type="ARBA" id="ARBA00022729"/>
    </source>
</evidence>
<dbReference type="PANTHER" id="PTHR35936">
    <property type="entry name" value="MEMBRANE-BOUND LYTIC MUREIN TRANSGLYCOSYLASE F"/>
    <property type="match status" value="1"/>
</dbReference>
<sequence length="359" mass="38343">MQRLLAAIALLAALPALAQDRPLRVAITQSASPPFVQWRDNQPVAGLDVELARAVAVQLRIPVELLPLPRARVEAALAGGDADLACNITPPAGARALPASAALFETQDLLLGHESAPPVDTPDQLAPNSVIGTVQGQSSAALEGLINDGRLKRDEAQSEEKLLRKLALNRHPYGVGSQPSVSWYTSQEPIDGIAPWRAQLGARAYRCFASPRGRIEAPQLLAVIEQLHAAGRIGELVNQHAAAPLAVVVSARSAVRGISYAHLVEVFMGQRQRLADGNAPAPVMSAGAEREQFFNTVLKRGASEFRSAWAAQQFGGRRRPPLQLTGTEAVKAHLQRHADAIGYLPLALVDASLRIVYLP</sequence>
<dbReference type="SUPFAM" id="SSF53850">
    <property type="entry name" value="Periplasmic binding protein-like II"/>
    <property type="match status" value="2"/>
</dbReference>
<dbReference type="Pfam" id="PF00497">
    <property type="entry name" value="SBP_bac_3"/>
    <property type="match status" value="1"/>
</dbReference>
<organism evidence="4 5">
    <name type="scientific">Roseateles asaccharophilus</name>
    <dbReference type="NCBI Taxonomy" id="582607"/>
    <lineage>
        <taxon>Bacteria</taxon>
        <taxon>Pseudomonadati</taxon>
        <taxon>Pseudomonadota</taxon>
        <taxon>Betaproteobacteria</taxon>
        <taxon>Burkholderiales</taxon>
        <taxon>Sphaerotilaceae</taxon>
        <taxon>Roseateles</taxon>
    </lineage>
</organism>
<dbReference type="RefSeq" id="WP_310326344.1">
    <property type="nucleotide sequence ID" value="NZ_JAVDXV010000002.1"/>
</dbReference>
<dbReference type="Gene3D" id="3.40.190.10">
    <property type="entry name" value="Periplasmic binding protein-like II"/>
    <property type="match status" value="2"/>
</dbReference>
<dbReference type="InterPro" id="IPR001638">
    <property type="entry name" value="Solute-binding_3/MltF_N"/>
</dbReference>